<organism evidence="2 3">
    <name type="scientific">Branchiostoma belcheri</name>
    <name type="common">Amphioxus</name>
    <dbReference type="NCBI Taxonomy" id="7741"/>
    <lineage>
        <taxon>Eukaryota</taxon>
        <taxon>Metazoa</taxon>
        <taxon>Chordata</taxon>
        <taxon>Cephalochordata</taxon>
        <taxon>Leptocardii</taxon>
        <taxon>Amphioxiformes</taxon>
        <taxon>Branchiostomatidae</taxon>
        <taxon>Branchiostoma</taxon>
    </lineage>
</organism>
<dbReference type="Proteomes" id="UP000515135">
    <property type="component" value="Unplaced"/>
</dbReference>
<proteinExistence type="predicted"/>
<dbReference type="GeneID" id="109482678"/>
<reference evidence="3" key="1">
    <citation type="submission" date="2025-08" db="UniProtKB">
        <authorList>
            <consortium name="RefSeq"/>
        </authorList>
    </citation>
    <scope>IDENTIFICATION</scope>
    <source>
        <tissue evidence="3">Gonad</tissue>
    </source>
</reference>
<evidence type="ECO:0000313" key="3">
    <source>
        <dbReference type="RefSeq" id="XP_019641063.1"/>
    </source>
</evidence>
<name>A0A6P4ZVX5_BRABE</name>
<dbReference type="AlphaFoldDB" id="A0A6P4ZVX5"/>
<sequence length="312" mass="34694">MEGNNLTYPGSRAEWILRRAKEFDAASRNFHCVECGKPAKWVCLDAACVGYNQSKALGLCDLCDARFHIGSSPVMQSHRRLAPVLYVSLLLLHRYRTFLPDTAPVRHGEKRSHSPGENDVSSSKRLCPPQARTTDMQPMTEAATFSSSGYSSPATEMPQQYSPTESNGSSGSTEAGPVRRRKGDSSGGIEYRATFGNNLHPIHARYARILQHLREDSTLTMTDAFRRESFAKLTVKNYLGIAELKLAAPDEFEAVLEAYKSRGKTMITVSGLERECRQALARRSHDIAQMRRLGQLLPFFDITYQSGIGSDV</sequence>
<feature type="compositionally biased region" description="Basic and acidic residues" evidence="1">
    <location>
        <begin position="104"/>
        <end position="116"/>
    </location>
</feature>
<protein>
    <submittedName>
        <fullName evidence="3">Uncharacterized protein LOC109482678</fullName>
    </submittedName>
</protein>
<evidence type="ECO:0000313" key="2">
    <source>
        <dbReference type="Proteomes" id="UP000515135"/>
    </source>
</evidence>
<dbReference type="InterPro" id="IPR031591">
    <property type="entry name" value="CCDC106"/>
</dbReference>
<evidence type="ECO:0000256" key="1">
    <source>
        <dbReference type="SAM" id="MobiDB-lite"/>
    </source>
</evidence>
<gene>
    <name evidence="3" type="primary">LOC109482678</name>
</gene>
<dbReference type="OrthoDB" id="9986552at2759"/>
<feature type="region of interest" description="Disordered" evidence="1">
    <location>
        <begin position="104"/>
        <end position="187"/>
    </location>
</feature>
<feature type="compositionally biased region" description="Polar residues" evidence="1">
    <location>
        <begin position="131"/>
        <end position="173"/>
    </location>
</feature>
<dbReference type="KEGG" id="bbel:109482678"/>
<accession>A0A6P4ZVX5</accession>
<dbReference type="RefSeq" id="XP_019641063.1">
    <property type="nucleotide sequence ID" value="XM_019785504.1"/>
</dbReference>
<keyword evidence="2" id="KW-1185">Reference proteome</keyword>
<dbReference type="Pfam" id="PF15794">
    <property type="entry name" value="CCDC106"/>
    <property type="match status" value="1"/>
</dbReference>